<keyword evidence="2 7" id="KW-0813">Transport</keyword>
<gene>
    <name evidence="9" type="ORF">BEI59_29145</name>
</gene>
<keyword evidence="6 7" id="KW-0472">Membrane</keyword>
<evidence type="ECO:0000256" key="4">
    <source>
        <dbReference type="ARBA" id="ARBA00022692"/>
    </source>
</evidence>
<accession>A0A1E3U9B1</accession>
<evidence type="ECO:0000259" key="8">
    <source>
        <dbReference type="PROSITE" id="PS50928"/>
    </source>
</evidence>
<dbReference type="SUPFAM" id="SSF161098">
    <property type="entry name" value="MetI-like"/>
    <property type="match status" value="1"/>
</dbReference>
<feature type="transmembrane region" description="Helical" evidence="7">
    <location>
        <begin position="185"/>
        <end position="204"/>
    </location>
</feature>
<dbReference type="RefSeq" id="WP_069152721.1">
    <property type="nucleotide sequence ID" value="NZ_CAJLDD010000006.1"/>
</dbReference>
<dbReference type="InterPro" id="IPR000515">
    <property type="entry name" value="MetI-like"/>
</dbReference>
<dbReference type="PANTHER" id="PTHR43227">
    <property type="entry name" value="BLL4140 PROTEIN"/>
    <property type="match status" value="1"/>
</dbReference>
<evidence type="ECO:0000313" key="9">
    <source>
        <dbReference type="EMBL" id="ODR44053.1"/>
    </source>
</evidence>
<comment type="similarity">
    <text evidence="7">Belongs to the binding-protein-dependent transport system permease family.</text>
</comment>
<evidence type="ECO:0000256" key="7">
    <source>
        <dbReference type="RuleBase" id="RU363032"/>
    </source>
</evidence>
<keyword evidence="4 7" id="KW-0812">Transmembrane</keyword>
<dbReference type="PROSITE" id="PS50928">
    <property type="entry name" value="ABC_TM1"/>
    <property type="match status" value="1"/>
</dbReference>
<feature type="transmembrane region" description="Helical" evidence="7">
    <location>
        <begin position="83"/>
        <end position="109"/>
    </location>
</feature>
<organism evidence="9 10">
    <name type="scientific">Eisenbergiella tayi</name>
    <dbReference type="NCBI Taxonomy" id="1432052"/>
    <lineage>
        <taxon>Bacteria</taxon>
        <taxon>Bacillati</taxon>
        <taxon>Bacillota</taxon>
        <taxon>Clostridia</taxon>
        <taxon>Lachnospirales</taxon>
        <taxon>Lachnospiraceae</taxon>
        <taxon>Eisenbergiella</taxon>
    </lineage>
</organism>
<evidence type="ECO:0000313" key="10">
    <source>
        <dbReference type="Proteomes" id="UP000094271"/>
    </source>
</evidence>
<evidence type="ECO:0000256" key="1">
    <source>
        <dbReference type="ARBA" id="ARBA00004651"/>
    </source>
</evidence>
<evidence type="ECO:0000256" key="3">
    <source>
        <dbReference type="ARBA" id="ARBA00022475"/>
    </source>
</evidence>
<comment type="subcellular location">
    <subcellularLocation>
        <location evidence="1 7">Cell membrane</location>
        <topology evidence="1 7">Multi-pass membrane protein</topology>
    </subcellularLocation>
</comment>
<evidence type="ECO:0000256" key="2">
    <source>
        <dbReference type="ARBA" id="ARBA00022448"/>
    </source>
</evidence>
<name>A0A1E3U9B1_9FIRM</name>
<dbReference type="Proteomes" id="UP000094271">
    <property type="component" value="Unassembled WGS sequence"/>
</dbReference>
<dbReference type="PANTHER" id="PTHR43227:SF11">
    <property type="entry name" value="BLL4140 PROTEIN"/>
    <property type="match status" value="1"/>
</dbReference>
<dbReference type="Gene3D" id="1.10.3720.10">
    <property type="entry name" value="MetI-like"/>
    <property type="match status" value="1"/>
</dbReference>
<dbReference type="AlphaFoldDB" id="A0A1E3U9B1"/>
<protein>
    <submittedName>
        <fullName evidence="9">Protein lplB</fullName>
    </submittedName>
</protein>
<reference evidence="9 10" key="1">
    <citation type="submission" date="2016-08" db="EMBL/GenBank/DDBJ databases">
        <authorList>
            <person name="Seilhamer J.J."/>
        </authorList>
    </citation>
    <scope>NUCLEOTIDE SEQUENCE [LARGE SCALE GENOMIC DNA]</scope>
    <source>
        <strain evidence="9 10">NML150140-1</strain>
    </source>
</reference>
<dbReference type="OrthoDB" id="384651at2"/>
<dbReference type="InterPro" id="IPR050809">
    <property type="entry name" value="UgpAE/MalFG_permease"/>
</dbReference>
<feature type="transmembrane region" description="Helical" evidence="7">
    <location>
        <begin position="121"/>
        <end position="141"/>
    </location>
</feature>
<feature type="transmembrane region" description="Helical" evidence="7">
    <location>
        <begin position="26"/>
        <end position="50"/>
    </location>
</feature>
<feature type="transmembrane region" description="Helical" evidence="7">
    <location>
        <begin position="278"/>
        <end position="303"/>
    </location>
</feature>
<sequence length="312" mass="34969">MRGEKVNRKSSKYSLAKFRKEFPLHLMLFPGIILIIIFNYVPMAGLVIAFQKFIPSKGMFGNQEWIGLDNFTYVFSLPGFKQAMVNTVIIAAWKIVLGLLVPVVFALLLNEVRHIKFKKMIQTVVYLPYFLSWVVLGGIFIDLLSPGSGIVNGIINSLGGESIFFLGDNRYFKGTLIVTDIWKTFGYNAIVYLAAIVGVDTSLYEAAETDGANRLQQIWHITLPGIRGIVVLMMVLSLGNILNAGFDQVFNLYTKAVYESGDILDTFIYRLGLIDAQYGAATAVGLFKSIISTIFISTSYYLAYKFSNYRIF</sequence>
<feature type="domain" description="ABC transmembrane type-1" evidence="8">
    <location>
        <begin position="84"/>
        <end position="299"/>
    </location>
</feature>
<keyword evidence="3" id="KW-1003">Cell membrane</keyword>
<dbReference type="EMBL" id="MEHA01000031">
    <property type="protein sequence ID" value="ODR44053.1"/>
    <property type="molecule type" value="Genomic_DNA"/>
</dbReference>
<proteinExistence type="inferred from homology"/>
<evidence type="ECO:0000256" key="6">
    <source>
        <dbReference type="ARBA" id="ARBA00023136"/>
    </source>
</evidence>
<dbReference type="InterPro" id="IPR035906">
    <property type="entry name" value="MetI-like_sf"/>
</dbReference>
<keyword evidence="5 7" id="KW-1133">Transmembrane helix</keyword>
<dbReference type="Pfam" id="PF00528">
    <property type="entry name" value="BPD_transp_1"/>
    <property type="match status" value="1"/>
</dbReference>
<dbReference type="CDD" id="cd06261">
    <property type="entry name" value="TM_PBP2"/>
    <property type="match status" value="1"/>
</dbReference>
<dbReference type="GO" id="GO:0005886">
    <property type="term" value="C:plasma membrane"/>
    <property type="evidence" value="ECO:0007669"/>
    <property type="project" value="UniProtKB-SubCell"/>
</dbReference>
<feature type="transmembrane region" description="Helical" evidence="7">
    <location>
        <begin position="225"/>
        <end position="246"/>
    </location>
</feature>
<comment type="caution">
    <text evidence="9">The sequence shown here is derived from an EMBL/GenBank/DDBJ whole genome shotgun (WGS) entry which is preliminary data.</text>
</comment>
<evidence type="ECO:0000256" key="5">
    <source>
        <dbReference type="ARBA" id="ARBA00022989"/>
    </source>
</evidence>
<dbReference type="GO" id="GO:0055085">
    <property type="term" value="P:transmembrane transport"/>
    <property type="evidence" value="ECO:0007669"/>
    <property type="project" value="InterPro"/>
</dbReference>